<dbReference type="AlphaFoldDB" id="A0A0F8WF34"/>
<protein>
    <recommendedName>
        <fullName evidence="2">C1q domain-containing protein</fullName>
    </recommendedName>
</protein>
<reference evidence="1" key="1">
    <citation type="journal article" date="2015" name="Nature">
        <title>Complex archaea that bridge the gap between prokaryotes and eukaryotes.</title>
        <authorList>
            <person name="Spang A."/>
            <person name="Saw J.H."/>
            <person name="Jorgensen S.L."/>
            <person name="Zaremba-Niedzwiedzka K."/>
            <person name="Martijn J."/>
            <person name="Lind A.E."/>
            <person name="van Eijk R."/>
            <person name="Schleper C."/>
            <person name="Guy L."/>
            <person name="Ettema T.J."/>
        </authorList>
    </citation>
    <scope>NUCLEOTIDE SEQUENCE</scope>
</reference>
<proteinExistence type="predicted"/>
<comment type="caution">
    <text evidence="1">The sequence shown here is derived from an EMBL/GenBank/DDBJ whole genome shotgun (WGS) entry which is preliminary data.</text>
</comment>
<feature type="non-terminal residue" evidence="1">
    <location>
        <position position="1"/>
    </location>
</feature>
<accession>A0A0F8WF34</accession>
<gene>
    <name evidence="1" type="ORF">LCGC14_3077300</name>
</gene>
<organism evidence="1">
    <name type="scientific">marine sediment metagenome</name>
    <dbReference type="NCBI Taxonomy" id="412755"/>
    <lineage>
        <taxon>unclassified sequences</taxon>
        <taxon>metagenomes</taxon>
        <taxon>ecological metagenomes</taxon>
    </lineage>
</organism>
<evidence type="ECO:0008006" key="2">
    <source>
        <dbReference type="Google" id="ProtNLM"/>
    </source>
</evidence>
<name>A0A0F8WF34_9ZZZZ</name>
<dbReference type="EMBL" id="LAZR01065626">
    <property type="protein sequence ID" value="KKK55168.1"/>
    <property type="molecule type" value="Genomic_DNA"/>
</dbReference>
<dbReference type="InterPro" id="IPR008983">
    <property type="entry name" value="Tumour_necrosis_fac-like_dom"/>
</dbReference>
<evidence type="ECO:0000313" key="1">
    <source>
        <dbReference type="EMBL" id="KKK55168.1"/>
    </source>
</evidence>
<sequence length="342" mass="35949">TTDEHFTQAAITTVGTISSGTWEGTTVAVNQGGTGQTTAQAAIDSLSAVSGATNEHVLTKDTASGNAIWKVAAAGGNHAILDGSVHSDSVADGVTRGSIIYGNATPKWDELVLGGVDTFLGSDGTDLSYRTAAQVMASLSGEATSAFDLNGQDLTNGGVLFLSEQAAAEADVGGKGQFWVKTATPNESWFTDDAGNDFGLTSGRRSSVYRAAAQSINSMTWTRVQWDTETYDKLSEFDSTTNHRFTASVDGYYHFIANVTMSLTTLNVSMHVRCLKNGVTGIATNTGTKGKDVGTIQLLLAGVVFLAATDYIDVDVYHYESTAFGLQTGSGNTYFYVNRIGD</sequence>
<dbReference type="SUPFAM" id="SSF49842">
    <property type="entry name" value="TNF-like"/>
    <property type="match status" value="1"/>
</dbReference>
<dbReference type="Gene3D" id="2.60.120.40">
    <property type="match status" value="1"/>
</dbReference>